<proteinExistence type="predicted"/>
<evidence type="ECO:0000313" key="4">
    <source>
        <dbReference type="Proteomes" id="UP000037939"/>
    </source>
</evidence>
<keyword evidence="4" id="KW-1185">Reference proteome</keyword>
<organism evidence="3 4">
    <name type="scientific">Amantichitinum ursilacus</name>
    <dbReference type="NCBI Taxonomy" id="857265"/>
    <lineage>
        <taxon>Bacteria</taxon>
        <taxon>Pseudomonadati</taxon>
        <taxon>Pseudomonadota</taxon>
        <taxon>Betaproteobacteria</taxon>
        <taxon>Neisseriales</taxon>
        <taxon>Chitinibacteraceae</taxon>
        <taxon>Amantichitinum</taxon>
    </lineage>
</organism>
<reference evidence="3 4" key="1">
    <citation type="submission" date="2015-07" db="EMBL/GenBank/DDBJ databases">
        <title>Draft genome sequence of the Amantichitinum ursilacus IGB-41, a new chitin-degrading bacterium.</title>
        <authorList>
            <person name="Kirstahler P."/>
            <person name="Guenther M."/>
            <person name="Grumaz C."/>
            <person name="Rupp S."/>
            <person name="Zibek S."/>
            <person name="Sohn K."/>
        </authorList>
    </citation>
    <scope>NUCLEOTIDE SEQUENCE [LARGE SCALE GENOMIC DNA]</scope>
    <source>
        <strain evidence="3 4">IGB-41</strain>
    </source>
</reference>
<sequence>MTTPASLLYPLTLAVTAFKEDEYDYHFHVEAPEPNTCPGCGVVDDLVKYGKNDQAYRDVPIHGKRVTLWLQRRRYRCNSCMSVFRPALNDMDESRAMTKRLMTYIEKAVLYRTNNEIARECGIEEKTVRLVFAAFVERQKGQLEFVTPRVLGVDELYLQKQFCCVLTNIEQQTVIELLPNRSLELVTSTFMALPDRKNVEVVSTDMYKNYLAAAREAFPHAKPVVDKFHVVKMANEAMEVVRKSIKKGLSDHHRRLLKNDRKLMLMRERDLTPLNKLVISEWFDKIPALGEAYASKERFFKLYDASDLKEATLAYDEWRRTIPAGQEELWGGLAGTVDRWRGPIFNYFTMDYRVTNAFTESANRKMKDLNRATRGMSFDSFRAKVLLGAKHKVVRSRVAKASPFDGTFMGRWTPDMAGYDETVRNYGTPLSTMDDILYGNEPVA</sequence>
<dbReference type="InterPro" id="IPR047951">
    <property type="entry name" value="Transpos_ISL3"/>
</dbReference>
<dbReference type="InterPro" id="IPR002560">
    <property type="entry name" value="Transposase_DDE"/>
</dbReference>
<dbReference type="AlphaFoldDB" id="A0A0N0GNN0"/>
<dbReference type="Pfam" id="PF01610">
    <property type="entry name" value="DDE_Tnp_ISL3"/>
    <property type="match status" value="1"/>
</dbReference>
<feature type="domain" description="Transposase IS204/IS1001/IS1096/IS1165 DDE" evidence="1">
    <location>
        <begin position="151"/>
        <end position="384"/>
    </location>
</feature>
<name>A0A0N0GNN0_9NEIS</name>
<dbReference type="Proteomes" id="UP000037939">
    <property type="component" value="Unassembled WGS sequence"/>
</dbReference>
<evidence type="ECO:0000313" key="3">
    <source>
        <dbReference type="EMBL" id="KPC53004.1"/>
    </source>
</evidence>
<dbReference type="STRING" id="857265.WG78_10955"/>
<comment type="caution">
    <text evidence="3">The sequence shown here is derived from an EMBL/GenBank/DDBJ whole genome shotgun (WGS) entry which is preliminary data.</text>
</comment>
<dbReference type="PANTHER" id="PTHR33498:SF1">
    <property type="entry name" value="TRANSPOSASE FOR INSERTION SEQUENCE ELEMENT IS1557"/>
    <property type="match status" value="1"/>
</dbReference>
<dbReference type="Pfam" id="PF14690">
    <property type="entry name" value="Zn_ribbon_ISL3"/>
    <property type="match status" value="1"/>
</dbReference>
<feature type="domain" description="Transposase IS204/IS1001/IS1096/IS1165 zinc-finger" evidence="2">
    <location>
        <begin position="34"/>
        <end position="80"/>
    </location>
</feature>
<protein>
    <submittedName>
        <fullName evidence="3">Transposase</fullName>
    </submittedName>
</protein>
<evidence type="ECO:0000259" key="2">
    <source>
        <dbReference type="Pfam" id="PF14690"/>
    </source>
</evidence>
<evidence type="ECO:0000259" key="1">
    <source>
        <dbReference type="Pfam" id="PF01610"/>
    </source>
</evidence>
<dbReference type="NCBIfam" id="NF033550">
    <property type="entry name" value="transpos_ISL3"/>
    <property type="match status" value="1"/>
</dbReference>
<dbReference type="PANTHER" id="PTHR33498">
    <property type="entry name" value="TRANSPOSASE FOR INSERTION SEQUENCE ELEMENT IS1557"/>
    <property type="match status" value="1"/>
</dbReference>
<dbReference type="RefSeq" id="WP_053937840.1">
    <property type="nucleotide sequence ID" value="NZ_LAQT01000008.1"/>
</dbReference>
<dbReference type="EMBL" id="LAQT01000008">
    <property type="protein sequence ID" value="KPC53004.1"/>
    <property type="molecule type" value="Genomic_DNA"/>
</dbReference>
<accession>A0A0N0GNN0</accession>
<dbReference type="InterPro" id="IPR029261">
    <property type="entry name" value="Transposase_Znf"/>
</dbReference>
<gene>
    <name evidence="3" type="ORF">WG78_10955</name>
</gene>